<dbReference type="InterPro" id="IPR036097">
    <property type="entry name" value="HisK_dim/P_sf"/>
</dbReference>
<dbReference type="CDD" id="cd12912">
    <property type="entry name" value="PDC2_MCP_like"/>
    <property type="match status" value="1"/>
</dbReference>
<dbReference type="Pfam" id="PF02518">
    <property type="entry name" value="HATPase_c"/>
    <property type="match status" value="1"/>
</dbReference>
<keyword evidence="7 15" id="KW-0812">Transmembrane</keyword>
<keyword evidence="8" id="KW-0547">Nucleotide-binding</keyword>
<dbReference type="InterPro" id="IPR035965">
    <property type="entry name" value="PAS-like_dom_sf"/>
</dbReference>
<evidence type="ECO:0000256" key="5">
    <source>
        <dbReference type="ARBA" id="ARBA00022553"/>
    </source>
</evidence>
<dbReference type="InterPro" id="IPR003661">
    <property type="entry name" value="HisK_dim/P_dom"/>
</dbReference>
<dbReference type="CDD" id="cd12913">
    <property type="entry name" value="PDC1_MCP_like"/>
    <property type="match status" value="1"/>
</dbReference>
<gene>
    <name evidence="20" type="ORF">BKM01_02425</name>
</gene>
<evidence type="ECO:0000259" key="18">
    <source>
        <dbReference type="PROSITE" id="PS50113"/>
    </source>
</evidence>
<dbReference type="InterPro" id="IPR003594">
    <property type="entry name" value="HATPase_dom"/>
</dbReference>
<evidence type="ECO:0000259" key="16">
    <source>
        <dbReference type="PROSITE" id="PS50109"/>
    </source>
</evidence>
<evidence type="ECO:0000313" key="21">
    <source>
        <dbReference type="Proteomes" id="UP000229678"/>
    </source>
</evidence>
<dbReference type="NCBIfam" id="TIGR00229">
    <property type="entry name" value="sensory_box"/>
    <property type="match status" value="1"/>
</dbReference>
<organism evidence="20 21">
    <name type="scientific">Methanohalophilus portucalensis</name>
    <dbReference type="NCBI Taxonomy" id="39664"/>
    <lineage>
        <taxon>Archaea</taxon>
        <taxon>Methanobacteriati</taxon>
        <taxon>Methanobacteriota</taxon>
        <taxon>Stenosarchaea group</taxon>
        <taxon>Methanomicrobia</taxon>
        <taxon>Methanosarcinales</taxon>
        <taxon>Methanosarcinaceae</taxon>
        <taxon>Methanohalophilus</taxon>
    </lineage>
</organism>
<dbReference type="InterPro" id="IPR005467">
    <property type="entry name" value="His_kinase_dom"/>
</dbReference>
<dbReference type="FunFam" id="3.30.565.10:FF:000010">
    <property type="entry name" value="Sensor histidine kinase RcsC"/>
    <property type="match status" value="1"/>
</dbReference>
<dbReference type="SUPFAM" id="SSF55785">
    <property type="entry name" value="PYP-like sensor domain (PAS domain)"/>
    <property type="match status" value="1"/>
</dbReference>
<dbReference type="CDD" id="cd00130">
    <property type="entry name" value="PAS"/>
    <property type="match status" value="1"/>
</dbReference>
<dbReference type="InterPro" id="IPR001610">
    <property type="entry name" value="PAC"/>
</dbReference>
<evidence type="ECO:0000256" key="14">
    <source>
        <dbReference type="ARBA" id="ARBA00023306"/>
    </source>
</evidence>
<evidence type="ECO:0000259" key="17">
    <source>
        <dbReference type="PROSITE" id="PS50112"/>
    </source>
</evidence>
<dbReference type="Gene3D" id="1.10.287.130">
    <property type="match status" value="1"/>
</dbReference>
<evidence type="ECO:0000313" key="20">
    <source>
        <dbReference type="EMBL" id="ATU07730.1"/>
    </source>
</evidence>
<feature type="domain" description="PAS" evidence="17">
    <location>
        <begin position="389"/>
        <end position="462"/>
    </location>
</feature>
<keyword evidence="12" id="KW-0902">Two-component regulatory system</keyword>
<dbReference type="Pfam" id="PF02743">
    <property type="entry name" value="dCache_1"/>
    <property type="match status" value="1"/>
</dbReference>
<dbReference type="InterPro" id="IPR013655">
    <property type="entry name" value="PAS_fold_3"/>
</dbReference>
<keyword evidence="13 15" id="KW-0472">Membrane</keyword>
<dbReference type="CDD" id="cd16922">
    <property type="entry name" value="HATPase_EvgS-ArcB-TorS-like"/>
    <property type="match status" value="1"/>
</dbReference>
<dbReference type="EC" id="2.7.13.3" evidence="3"/>
<evidence type="ECO:0000256" key="2">
    <source>
        <dbReference type="ARBA" id="ARBA00004651"/>
    </source>
</evidence>
<dbReference type="CDD" id="cd00082">
    <property type="entry name" value="HisKA"/>
    <property type="match status" value="1"/>
</dbReference>
<keyword evidence="6" id="KW-0808">Transferase</keyword>
<accession>A0A2D3C4S3</accession>
<dbReference type="InterPro" id="IPR036890">
    <property type="entry name" value="HATPase_C_sf"/>
</dbReference>
<dbReference type="InterPro" id="IPR033479">
    <property type="entry name" value="dCache_1"/>
</dbReference>
<dbReference type="EMBL" id="CP017881">
    <property type="protein sequence ID" value="ATU07730.1"/>
    <property type="molecule type" value="Genomic_DNA"/>
</dbReference>
<evidence type="ECO:0000256" key="13">
    <source>
        <dbReference type="ARBA" id="ARBA00023136"/>
    </source>
</evidence>
<evidence type="ECO:0000256" key="12">
    <source>
        <dbReference type="ARBA" id="ARBA00023012"/>
    </source>
</evidence>
<keyword evidence="4" id="KW-1003">Cell membrane</keyword>
<feature type="domain" description="Histidine kinase" evidence="16">
    <location>
        <begin position="536"/>
        <end position="754"/>
    </location>
</feature>
<dbReference type="SUPFAM" id="SSF47384">
    <property type="entry name" value="Homodimeric domain of signal transducing histidine kinase"/>
    <property type="match status" value="1"/>
</dbReference>
<keyword evidence="10" id="KW-0067">ATP-binding</keyword>
<protein>
    <recommendedName>
        <fullName evidence="3">histidine kinase</fullName>
        <ecNumber evidence="3">2.7.13.3</ecNumber>
    </recommendedName>
</protein>
<dbReference type="GO" id="GO:0005886">
    <property type="term" value="C:plasma membrane"/>
    <property type="evidence" value="ECO:0007669"/>
    <property type="project" value="UniProtKB-SubCell"/>
</dbReference>
<dbReference type="Pfam" id="PF08447">
    <property type="entry name" value="PAS_3"/>
    <property type="match status" value="1"/>
</dbReference>
<dbReference type="Gene3D" id="3.30.565.10">
    <property type="entry name" value="Histidine kinase-like ATPase, C-terminal domain"/>
    <property type="match status" value="1"/>
</dbReference>
<dbReference type="AlphaFoldDB" id="A0A2D3C4S3"/>
<dbReference type="PANTHER" id="PTHR43047">
    <property type="entry name" value="TWO-COMPONENT HISTIDINE PROTEIN KINASE"/>
    <property type="match status" value="1"/>
</dbReference>
<feature type="domain" description="PAC" evidence="18">
    <location>
        <begin position="466"/>
        <end position="518"/>
    </location>
</feature>
<dbReference type="GO" id="GO:0009927">
    <property type="term" value="F:histidine phosphotransfer kinase activity"/>
    <property type="evidence" value="ECO:0007669"/>
    <property type="project" value="TreeGrafter"/>
</dbReference>
<feature type="domain" description="HAMP" evidence="19">
    <location>
        <begin position="332"/>
        <end position="388"/>
    </location>
</feature>
<dbReference type="InterPro" id="IPR000014">
    <property type="entry name" value="PAS"/>
</dbReference>
<dbReference type="Pfam" id="PF00512">
    <property type="entry name" value="HisKA"/>
    <property type="match status" value="1"/>
</dbReference>
<reference evidence="21" key="1">
    <citation type="submission" date="2016-10" db="EMBL/GenBank/DDBJ databases">
        <authorList>
            <person name="L'haridon S."/>
            <person name="Corre E."/>
        </authorList>
    </citation>
    <scope>NUCLEOTIDE SEQUENCE [LARGE SCALE GENOMIC DNA]</scope>
    <source>
        <strain evidence="21">FDF-1T</strain>
    </source>
</reference>
<dbReference type="SUPFAM" id="SSF55874">
    <property type="entry name" value="ATPase domain of HSP90 chaperone/DNA topoisomerase II/histidine kinase"/>
    <property type="match status" value="1"/>
</dbReference>
<evidence type="ECO:0000256" key="7">
    <source>
        <dbReference type="ARBA" id="ARBA00022692"/>
    </source>
</evidence>
<dbReference type="Gene3D" id="3.30.450.20">
    <property type="entry name" value="PAS domain"/>
    <property type="match status" value="3"/>
</dbReference>
<dbReference type="InterPro" id="IPR003660">
    <property type="entry name" value="HAMP_dom"/>
</dbReference>
<dbReference type="GO" id="GO:0005524">
    <property type="term" value="F:ATP binding"/>
    <property type="evidence" value="ECO:0007669"/>
    <property type="project" value="UniProtKB-KW"/>
</dbReference>
<dbReference type="FunFam" id="1.10.287.130:FF:000038">
    <property type="entry name" value="Sensory transduction histidine kinase"/>
    <property type="match status" value="1"/>
</dbReference>
<dbReference type="PRINTS" id="PR00344">
    <property type="entry name" value="BCTRLSENSOR"/>
</dbReference>
<evidence type="ECO:0000256" key="9">
    <source>
        <dbReference type="ARBA" id="ARBA00022777"/>
    </source>
</evidence>
<evidence type="ECO:0000256" key="10">
    <source>
        <dbReference type="ARBA" id="ARBA00022840"/>
    </source>
</evidence>
<dbReference type="KEGG" id="mpot:BKM01_02425"/>
<keyword evidence="9 20" id="KW-0418">Kinase</keyword>
<comment type="subcellular location">
    <subcellularLocation>
        <location evidence="2">Cell membrane</location>
        <topology evidence="2">Multi-pass membrane protein</topology>
    </subcellularLocation>
</comment>
<evidence type="ECO:0000256" key="4">
    <source>
        <dbReference type="ARBA" id="ARBA00022475"/>
    </source>
</evidence>
<keyword evidence="5" id="KW-0597">Phosphoprotein</keyword>
<dbReference type="Gene3D" id="6.10.340.10">
    <property type="match status" value="1"/>
</dbReference>
<dbReference type="SMART" id="SM00086">
    <property type="entry name" value="PAC"/>
    <property type="match status" value="1"/>
</dbReference>
<dbReference type="PROSITE" id="PS50109">
    <property type="entry name" value="HIS_KIN"/>
    <property type="match status" value="1"/>
</dbReference>
<dbReference type="InterPro" id="IPR004358">
    <property type="entry name" value="Sig_transdc_His_kin-like_C"/>
</dbReference>
<evidence type="ECO:0000256" key="6">
    <source>
        <dbReference type="ARBA" id="ARBA00022679"/>
    </source>
</evidence>
<proteinExistence type="predicted"/>
<evidence type="ECO:0000256" key="3">
    <source>
        <dbReference type="ARBA" id="ARBA00012438"/>
    </source>
</evidence>
<evidence type="ECO:0000256" key="1">
    <source>
        <dbReference type="ARBA" id="ARBA00000085"/>
    </source>
</evidence>
<evidence type="ECO:0000256" key="11">
    <source>
        <dbReference type="ARBA" id="ARBA00022989"/>
    </source>
</evidence>
<keyword evidence="11 15" id="KW-1133">Transmembrane helix</keyword>
<dbReference type="Proteomes" id="UP000229678">
    <property type="component" value="Chromosome"/>
</dbReference>
<dbReference type="SMART" id="SM00388">
    <property type="entry name" value="HisKA"/>
    <property type="match status" value="1"/>
</dbReference>
<keyword evidence="14" id="KW-0131">Cell cycle</keyword>
<dbReference type="PROSITE" id="PS50885">
    <property type="entry name" value="HAMP"/>
    <property type="match status" value="1"/>
</dbReference>
<dbReference type="GO" id="GO:0000155">
    <property type="term" value="F:phosphorelay sensor kinase activity"/>
    <property type="evidence" value="ECO:0007669"/>
    <property type="project" value="InterPro"/>
</dbReference>
<evidence type="ECO:0000256" key="8">
    <source>
        <dbReference type="ARBA" id="ARBA00022741"/>
    </source>
</evidence>
<dbReference type="PROSITE" id="PS50113">
    <property type="entry name" value="PAC"/>
    <property type="match status" value="1"/>
</dbReference>
<dbReference type="SMART" id="SM00387">
    <property type="entry name" value="HATPase_c"/>
    <property type="match status" value="1"/>
</dbReference>
<comment type="catalytic activity">
    <reaction evidence="1">
        <text>ATP + protein L-histidine = ADP + protein N-phospho-L-histidine.</text>
        <dbReference type="EC" id="2.7.13.3"/>
    </reaction>
</comment>
<name>A0A2D3C4S3_9EURY</name>
<dbReference type="InterPro" id="IPR000700">
    <property type="entry name" value="PAS-assoc_C"/>
</dbReference>
<sequence>MKWANINLETKLILLITIGTIIVLLGATLATTSTVTDQEKELAYDKSIKTAETYASQFNTDMQSSMSIARTLASSLEKYDTRNRTEANAMLEQILRDNPDLIGSYVCFEPNAFDGVDATYINTTGHDETGRFIPYWNTIGGEVKLDPLVDYQTSSYYQLPKRLKKDVVTEPYLYEGALIVSFVSPIMKEENFQGIVGVDVSLNYIDDIVSDIEIFDTGYASVVSRTGILMSHPTEKEWIGHKSLNSFDIPNIQKLKVDVYNGRSGYIETLDPITGKEVTIFYEPVETGKFSFLLIVPKEEMLAGVTTLQKQLAGISFVAICFMGGGALLIARSITKPIKRIVGNFNKISDEAIKGKLDTRANTDVDIDFRKIPEGLNSILEALEESNASIQEMKTVIDSSPAIVFKWKATPNWPVELVSNNINLLGYSPEEFDSGHLWYGDIVHPEDLDRVQKNLDKQMAEGQNDFTQEYRIITKSGDIKWVDERTLIKRDKKGNITYLQGIILDITEKKEAEKAIIEAKMIAEAANQTKSQFLANMSHELRTPLNSIIGFSDVLLEGAFGKLNEKQKKYAHNINNSGEHLLEIINDILDLSKIEAGKMELKPEHFGLEAIIVELKNSLEPLVKKKQLILDVDTNQEYPVYADKLKIKQVLYNILSNAIKFTPEKGKIAIEINYGDQEITISVSDSGIGIPSEEQDKLFKPFRQLDSNSNRKYQGTGLGLALVRNIIDMHGGQIWVESEAGKGSTFIFTLPRQNGF</sequence>
<evidence type="ECO:0000256" key="15">
    <source>
        <dbReference type="SAM" id="Phobius"/>
    </source>
</evidence>
<evidence type="ECO:0000259" key="19">
    <source>
        <dbReference type="PROSITE" id="PS50885"/>
    </source>
</evidence>
<dbReference type="PANTHER" id="PTHR43047:SF72">
    <property type="entry name" value="OSMOSENSING HISTIDINE PROTEIN KINASE SLN1"/>
    <property type="match status" value="1"/>
</dbReference>
<dbReference type="PROSITE" id="PS50112">
    <property type="entry name" value="PAS"/>
    <property type="match status" value="1"/>
</dbReference>
<feature type="transmembrane region" description="Helical" evidence="15">
    <location>
        <begin position="12"/>
        <end position="30"/>
    </location>
</feature>